<dbReference type="PIRSF" id="PIRSF500139">
    <property type="entry name" value="AE"/>
    <property type="match status" value="1"/>
</dbReference>
<dbReference type="GO" id="GO:0004197">
    <property type="term" value="F:cysteine-type endopeptidase activity"/>
    <property type="evidence" value="ECO:0007669"/>
    <property type="project" value="UniProtKB-EC"/>
</dbReference>
<evidence type="ECO:0000256" key="1">
    <source>
        <dbReference type="ARBA" id="ARBA00000810"/>
    </source>
</evidence>
<organism evidence="14 15">
    <name type="scientific">Sinanodonta woodiana</name>
    <name type="common">Chinese pond mussel</name>
    <name type="synonym">Anodonta woodiana</name>
    <dbReference type="NCBI Taxonomy" id="1069815"/>
    <lineage>
        <taxon>Eukaryota</taxon>
        <taxon>Metazoa</taxon>
        <taxon>Spiralia</taxon>
        <taxon>Lophotrochozoa</taxon>
        <taxon>Mollusca</taxon>
        <taxon>Bivalvia</taxon>
        <taxon>Autobranchia</taxon>
        <taxon>Heteroconchia</taxon>
        <taxon>Palaeoheterodonta</taxon>
        <taxon>Unionida</taxon>
        <taxon>Unionoidea</taxon>
        <taxon>Unionidae</taxon>
        <taxon>Unioninae</taxon>
        <taxon>Sinanodonta</taxon>
    </lineage>
</organism>
<evidence type="ECO:0000256" key="12">
    <source>
        <dbReference type="SAM" id="SignalP"/>
    </source>
</evidence>
<dbReference type="Gene3D" id="3.40.50.1460">
    <property type="match status" value="1"/>
</dbReference>
<dbReference type="FunFam" id="1.10.132.130:FF:000001">
    <property type="entry name" value="Vacuolar-processing enzyme beta-isozyme"/>
    <property type="match status" value="1"/>
</dbReference>
<dbReference type="InterPro" id="IPR001096">
    <property type="entry name" value="Peptidase_C13"/>
</dbReference>
<dbReference type="PRINTS" id="PR00776">
    <property type="entry name" value="HEMOGLOBNASE"/>
</dbReference>
<keyword evidence="5 12" id="KW-0732">Signal</keyword>
<dbReference type="Pfam" id="PF20985">
    <property type="entry name" value="Legum_prodom"/>
    <property type="match status" value="1"/>
</dbReference>
<dbReference type="CDD" id="cd21115">
    <property type="entry name" value="legumain_C"/>
    <property type="match status" value="1"/>
</dbReference>
<dbReference type="InterPro" id="IPR048501">
    <property type="entry name" value="Legum_prodom"/>
</dbReference>
<dbReference type="AlphaFoldDB" id="A0ABD3WQY5"/>
<feature type="active site" description="Nucleophile" evidence="10">
    <location>
        <position position="186"/>
    </location>
</feature>
<evidence type="ECO:0000256" key="9">
    <source>
        <dbReference type="ARBA" id="ARBA00069042"/>
    </source>
</evidence>
<evidence type="ECO:0000256" key="6">
    <source>
        <dbReference type="ARBA" id="ARBA00022801"/>
    </source>
</evidence>
<evidence type="ECO:0000256" key="7">
    <source>
        <dbReference type="ARBA" id="ARBA00022807"/>
    </source>
</evidence>
<feature type="chain" id="PRO_5044780891" description="Hemoglobinase" evidence="12">
    <location>
        <begin position="17"/>
        <end position="430"/>
    </location>
</feature>
<gene>
    <name evidence="14" type="ORF">ACJMK2_033829</name>
</gene>
<evidence type="ECO:0000259" key="13">
    <source>
        <dbReference type="Pfam" id="PF20985"/>
    </source>
</evidence>
<dbReference type="PANTHER" id="PTHR12000">
    <property type="entry name" value="HEMOGLOBINASE FAMILY MEMBER"/>
    <property type="match status" value="1"/>
</dbReference>
<comment type="function">
    <text evidence="8">This protease is used by the parasite for degradation of the host globin.</text>
</comment>
<dbReference type="InterPro" id="IPR043577">
    <property type="entry name" value="AE"/>
</dbReference>
<dbReference type="PANTHER" id="PTHR12000:SF42">
    <property type="entry name" value="LEGUMAIN"/>
    <property type="match status" value="1"/>
</dbReference>
<evidence type="ECO:0000256" key="3">
    <source>
        <dbReference type="ARBA" id="ARBA00012628"/>
    </source>
</evidence>
<feature type="active site" evidence="10">
    <location>
        <position position="145"/>
    </location>
</feature>
<evidence type="ECO:0000256" key="11">
    <source>
        <dbReference type="SAM" id="Coils"/>
    </source>
</evidence>
<evidence type="ECO:0000256" key="2">
    <source>
        <dbReference type="ARBA" id="ARBA00009941"/>
    </source>
</evidence>
<keyword evidence="7" id="KW-0788">Thiol protease</keyword>
<evidence type="ECO:0000256" key="5">
    <source>
        <dbReference type="ARBA" id="ARBA00022729"/>
    </source>
</evidence>
<evidence type="ECO:0000256" key="4">
    <source>
        <dbReference type="ARBA" id="ARBA00022670"/>
    </source>
</evidence>
<reference evidence="14 15" key="1">
    <citation type="submission" date="2024-11" db="EMBL/GenBank/DDBJ databases">
        <title>Chromosome-level genome assembly of the freshwater bivalve Anodonta woodiana.</title>
        <authorList>
            <person name="Chen X."/>
        </authorList>
    </citation>
    <scope>NUCLEOTIDE SEQUENCE [LARGE SCALE GENOMIC DNA]</scope>
    <source>
        <strain evidence="14">MN2024</strain>
        <tissue evidence="14">Gills</tissue>
    </source>
</reference>
<feature type="domain" description="Legumain prodomain" evidence="13">
    <location>
        <begin position="332"/>
        <end position="428"/>
    </location>
</feature>
<comment type="similarity">
    <text evidence="2">Belongs to the peptidase C13 family.</text>
</comment>
<keyword evidence="15" id="KW-1185">Reference proteome</keyword>
<dbReference type="FunFam" id="3.40.50.1460:FF:000006">
    <property type="entry name" value="Legumain"/>
    <property type="match status" value="1"/>
</dbReference>
<dbReference type="Proteomes" id="UP001634394">
    <property type="component" value="Unassembled WGS sequence"/>
</dbReference>
<evidence type="ECO:0000313" key="14">
    <source>
        <dbReference type="EMBL" id="KAL3875925.1"/>
    </source>
</evidence>
<keyword evidence="4" id="KW-0645">Protease</keyword>
<evidence type="ECO:0000256" key="10">
    <source>
        <dbReference type="PIRSR" id="PIRSR019663-1"/>
    </source>
</evidence>
<sequence>MKTLLILGLSVVLVFGAETGNQEGKHWALLVAGSNTWGNYRHQADVCHAYQIVHSHGIPDENIVVMMYDDIAHNTENPTPGIIINQPNGKDVYHGVPKDYTGKNVNPQVFLNVLTGKKESLQGIGSGKVIDSGPNDLVFVNFVDHGAPGIVAFGDKYLHAKALMAAIQEMHQKKKYKKLLFYLEACEAGSMFENLLPKDINVFATTAANARESSYACYFDKKRQTYLGDVYSVMWMQDSDKEDLTKETLQSQYLITKKKTNTSHVTEYGDLSIDTMMVAQFLGNMTSSIVAEPDVANPYIDAVKSEDVPLAILERSLKLAKSEMEKSKLQIRLNELLRERQMVRRTFESIIGLVHEDAAMANQILNGERHTIHDWDCYDAALNKLVQTCPQLNIPQNDYALRHLYTLVNMCETNTSVDILHEAIDEACRH</sequence>
<evidence type="ECO:0000256" key="8">
    <source>
        <dbReference type="ARBA" id="ARBA00055993"/>
    </source>
</evidence>
<comment type="catalytic activity">
    <reaction evidence="1">
        <text>Hydrolysis of proteins and small molecule substrates at -Asn-|-Xaa- bonds.</text>
        <dbReference type="EC" id="3.4.22.34"/>
    </reaction>
</comment>
<dbReference type="PIRSF" id="PIRSF019663">
    <property type="entry name" value="Legumain"/>
    <property type="match status" value="1"/>
</dbReference>
<dbReference type="Gene3D" id="1.10.132.130">
    <property type="match status" value="1"/>
</dbReference>
<dbReference type="GO" id="GO:0006508">
    <property type="term" value="P:proteolysis"/>
    <property type="evidence" value="ECO:0007669"/>
    <property type="project" value="UniProtKB-KW"/>
</dbReference>
<proteinExistence type="inferred from homology"/>
<name>A0ABD3WQY5_SINWO</name>
<keyword evidence="11" id="KW-0175">Coiled coil</keyword>
<feature type="coiled-coil region" evidence="11">
    <location>
        <begin position="310"/>
        <end position="346"/>
    </location>
</feature>
<protein>
    <recommendedName>
        <fullName evidence="9">Hemoglobinase</fullName>
        <ecNumber evidence="3">3.4.22.34</ecNumber>
    </recommendedName>
</protein>
<evidence type="ECO:0000313" key="15">
    <source>
        <dbReference type="Proteomes" id="UP001634394"/>
    </source>
</evidence>
<dbReference type="EMBL" id="JBJQND010000005">
    <property type="protein sequence ID" value="KAL3875925.1"/>
    <property type="molecule type" value="Genomic_DNA"/>
</dbReference>
<keyword evidence="6" id="KW-0378">Hydrolase</keyword>
<dbReference type="Pfam" id="PF01650">
    <property type="entry name" value="Peptidase_C13"/>
    <property type="match status" value="1"/>
</dbReference>
<feature type="signal peptide" evidence="12">
    <location>
        <begin position="1"/>
        <end position="16"/>
    </location>
</feature>
<dbReference type="InterPro" id="IPR046427">
    <property type="entry name" value="Legumain_prodom_sf"/>
</dbReference>
<comment type="caution">
    <text evidence="14">The sequence shown here is derived from an EMBL/GenBank/DDBJ whole genome shotgun (WGS) entry which is preliminary data.</text>
</comment>
<accession>A0ABD3WQY5</accession>
<dbReference type="EC" id="3.4.22.34" evidence="3"/>